<evidence type="ECO:0000256" key="1">
    <source>
        <dbReference type="SAM" id="MobiDB-lite"/>
    </source>
</evidence>
<evidence type="ECO:0000313" key="4">
    <source>
        <dbReference type="Proteomes" id="UP001159405"/>
    </source>
</evidence>
<dbReference type="Gene3D" id="3.90.70.80">
    <property type="match status" value="1"/>
</dbReference>
<dbReference type="InterPro" id="IPR038765">
    <property type="entry name" value="Papain-like_cys_pep_sf"/>
</dbReference>
<evidence type="ECO:0000313" key="3">
    <source>
        <dbReference type="EMBL" id="CAH3167998.1"/>
    </source>
</evidence>
<organism evidence="3 4">
    <name type="scientific">Porites lobata</name>
    <dbReference type="NCBI Taxonomy" id="104759"/>
    <lineage>
        <taxon>Eukaryota</taxon>
        <taxon>Metazoa</taxon>
        <taxon>Cnidaria</taxon>
        <taxon>Anthozoa</taxon>
        <taxon>Hexacorallia</taxon>
        <taxon>Scleractinia</taxon>
        <taxon>Fungiina</taxon>
        <taxon>Poritidae</taxon>
        <taxon>Porites</taxon>
    </lineage>
</organism>
<dbReference type="Proteomes" id="UP001159405">
    <property type="component" value="Unassembled WGS sequence"/>
</dbReference>
<sequence>MKATVEYENDISMNEEMVAFPSVVTPSPPPITGPDWRQDADPYFLLPYILFDPLGQHPAFRAKKRKLYCHLCAEDGRCSLLSRGSVNEWNNARKDRSNPPMLFDVESPVLLVSKVYKCEHGHDIPASYFHDTSEDYTCVPFVLTHRSGMTMRLADEIEDLLDRGLAISAVEELIKERYKRTLRNRLLRFLNDSHQAKELGFTQSAEELNFDVPGNLFPCPGDNLIRSVYVASFNEKKHLFTEAMNSLNAKWISCDHTFKAAANIGFERKEDSAWITQYTSLFCIINEKGQVIRWSFAMSENFDEVKPLFEALSLDFKNRGVKLSGIYIDNCCKWRHLLTLYFPNVPVKLDLFHAIQRITKKVSKRSHIFAEVCKDYSLVFRDQRDQAIERKLPTPAPEEILRNLNNFITKWVSYKNSSGARVISKSVEKELKNIECHVRKGCLSHIPPGCGTTRNERLHRELKKTTVTNRIGVDLARTRVERTLFNSNRKRDANLPSIGDMLINSRKKILLTGLQQSSRALDETNNKVHEINFHVMTNATEDKKLNLKTTSIENISHIQTRLTSLIDSNDESSTCSDGENVENSLKADVENFVILRNALQWWKMSKIVEEKTGPKLFNFKKIVTYVRPLKTKALMENETVAGDPTKSDRKRLTELASTWGFDIVEVTGDGNCLFTAVAMQLQQMMSLNAHNESLLMSHLAEQMGIDTSTSINDIGSILRSKVVQELKGERVDFYQSFLPSDVNFFSEADRFIQSGTFSGPLGDLIPLAIANVIQIPLFVLNPSFLTPFVMISPEGMVPASNVVYLAYNASGPGHYDALIISQRDQQERFTSETNSNLDALEKSANLNSRKPCRCGEKINTNQMQKRQGTTKAGASASTNTVPV</sequence>
<dbReference type="InterPro" id="IPR003323">
    <property type="entry name" value="OTU_dom"/>
</dbReference>
<feature type="region of interest" description="Disordered" evidence="1">
    <location>
        <begin position="851"/>
        <end position="883"/>
    </location>
</feature>
<proteinExistence type="predicted"/>
<feature type="domain" description="OTU" evidence="2">
    <location>
        <begin position="661"/>
        <end position="821"/>
    </location>
</feature>
<keyword evidence="4" id="KW-1185">Reference proteome</keyword>
<dbReference type="SUPFAM" id="SSF54001">
    <property type="entry name" value="Cysteine proteinases"/>
    <property type="match status" value="1"/>
</dbReference>
<feature type="compositionally biased region" description="Polar residues" evidence="1">
    <location>
        <begin position="858"/>
        <end position="883"/>
    </location>
</feature>
<accession>A0ABN8QNT6</accession>
<gene>
    <name evidence="3" type="ORF">PLOB_00009069</name>
</gene>
<reference evidence="3 4" key="1">
    <citation type="submission" date="2022-05" db="EMBL/GenBank/DDBJ databases">
        <authorList>
            <consortium name="Genoscope - CEA"/>
            <person name="William W."/>
        </authorList>
    </citation>
    <scope>NUCLEOTIDE SEQUENCE [LARGE SCALE GENOMIC DNA]</scope>
</reference>
<name>A0ABN8QNT6_9CNID</name>
<protein>
    <recommendedName>
        <fullName evidence="2">OTU domain-containing protein</fullName>
    </recommendedName>
</protein>
<dbReference type="CDD" id="cd22744">
    <property type="entry name" value="OTU"/>
    <property type="match status" value="1"/>
</dbReference>
<dbReference type="PROSITE" id="PS50802">
    <property type="entry name" value="OTU"/>
    <property type="match status" value="1"/>
</dbReference>
<evidence type="ECO:0000259" key="2">
    <source>
        <dbReference type="PROSITE" id="PS50802"/>
    </source>
</evidence>
<comment type="caution">
    <text evidence="3">The sequence shown here is derived from an EMBL/GenBank/DDBJ whole genome shotgun (WGS) entry which is preliminary data.</text>
</comment>
<dbReference type="EMBL" id="CALNXK010000143">
    <property type="protein sequence ID" value="CAH3167998.1"/>
    <property type="molecule type" value="Genomic_DNA"/>
</dbReference>